<evidence type="ECO:0000313" key="8">
    <source>
        <dbReference type="EMBL" id="KAK2186550.1"/>
    </source>
</evidence>
<keyword evidence="3" id="KW-0206">Cytoskeleton</keyword>
<gene>
    <name evidence="8" type="ORF">NP493_196g01036</name>
</gene>
<evidence type="ECO:0000256" key="2">
    <source>
        <dbReference type="ARBA" id="ARBA00022490"/>
    </source>
</evidence>
<feature type="domain" description="Ciliary microtubule inner protein 2A-C-like" evidence="7">
    <location>
        <begin position="18"/>
        <end position="79"/>
    </location>
</feature>
<name>A0AAD9P1T2_RIDPI</name>
<dbReference type="AlphaFoldDB" id="A0AAD9P1T2"/>
<comment type="similarity">
    <text evidence="5">Belongs to the CIMIP2 family.</text>
</comment>
<evidence type="ECO:0000256" key="5">
    <source>
        <dbReference type="ARBA" id="ARBA00035661"/>
    </source>
</evidence>
<keyword evidence="9" id="KW-1185">Reference proteome</keyword>
<dbReference type="GO" id="GO:0005930">
    <property type="term" value="C:axoneme"/>
    <property type="evidence" value="ECO:0007669"/>
    <property type="project" value="UniProtKB-SubCell"/>
</dbReference>
<dbReference type="Proteomes" id="UP001209878">
    <property type="component" value="Unassembled WGS sequence"/>
</dbReference>
<dbReference type="InterPro" id="IPR018902">
    <property type="entry name" value="CMI2A-C-like_dom"/>
</dbReference>
<dbReference type="InterPro" id="IPR052329">
    <property type="entry name" value="CIMIP2C"/>
</dbReference>
<evidence type="ECO:0000256" key="3">
    <source>
        <dbReference type="ARBA" id="ARBA00023212"/>
    </source>
</evidence>
<protein>
    <recommendedName>
        <fullName evidence="6">Ciliary microtubule inner protein 2C</fullName>
    </recommendedName>
</protein>
<dbReference type="Pfam" id="PF10629">
    <property type="entry name" value="CMI2B-like"/>
    <property type="match status" value="1"/>
</dbReference>
<accession>A0AAD9P1T2</accession>
<reference evidence="8" key="1">
    <citation type="journal article" date="2023" name="Mol. Biol. Evol.">
        <title>Third-Generation Sequencing Reveals the Adaptive Role of the Epigenome in Three Deep-Sea Polychaetes.</title>
        <authorList>
            <person name="Perez M."/>
            <person name="Aroh O."/>
            <person name="Sun Y."/>
            <person name="Lan Y."/>
            <person name="Juniper S.K."/>
            <person name="Young C.R."/>
            <person name="Angers B."/>
            <person name="Qian P.Y."/>
        </authorList>
    </citation>
    <scope>NUCLEOTIDE SEQUENCE</scope>
    <source>
        <strain evidence="8">R07B-5</strain>
    </source>
</reference>
<evidence type="ECO:0000256" key="4">
    <source>
        <dbReference type="ARBA" id="ARBA00023273"/>
    </source>
</evidence>
<comment type="subcellular location">
    <subcellularLocation>
        <location evidence="1">Cytoplasm</location>
        <location evidence="1">Cytoskeleton</location>
        <location evidence="1">Cilium axoneme</location>
    </subcellularLocation>
</comment>
<evidence type="ECO:0000313" key="9">
    <source>
        <dbReference type="Proteomes" id="UP001209878"/>
    </source>
</evidence>
<dbReference type="GO" id="GO:0015630">
    <property type="term" value="C:microtubule cytoskeleton"/>
    <property type="evidence" value="ECO:0007669"/>
    <property type="project" value="UniProtKB-ARBA"/>
</dbReference>
<sequence>MSKSAGTLITTHNATYIPPRFMPGYRGHVPTMKFDYGETYEGHTYKYFQDFRSKALETSKSNYCKGGYLPTIYSYNPQVAHAGRKADRNRWLRAPRYTLSDIDYDRKEEIIHFEKRGMAHRDHYSDKSGELHRVDHFVIPTKAENMFKQYLPFAILATRYTDDINIPGGAHVALRSPLMPGFLPRSLKRERGMRDVYFETR</sequence>
<organism evidence="8 9">
    <name type="scientific">Ridgeia piscesae</name>
    <name type="common">Tubeworm</name>
    <dbReference type="NCBI Taxonomy" id="27915"/>
    <lineage>
        <taxon>Eukaryota</taxon>
        <taxon>Metazoa</taxon>
        <taxon>Spiralia</taxon>
        <taxon>Lophotrochozoa</taxon>
        <taxon>Annelida</taxon>
        <taxon>Polychaeta</taxon>
        <taxon>Sedentaria</taxon>
        <taxon>Canalipalpata</taxon>
        <taxon>Sabellida</taxon>
        <taxon>Siboglinidae</taxon>
        <taxon>Ridgeia</taxon>
    </lineage>
</organism>
<evidence type="ECO:0000256" key="1">
    <source>
        <dbReference type="ARBA" id="ARBA00004430"/>
    </source>
</evidence>
<dbReference type="PANTHER" id="PTHR34924:SF1">
    <property type="entry name" value="PROTEIN FAM166C"/>
    <property type="match status" value="1"/>
</dbReference>
<keyword evidence="2" id="KW-0963">Cytoplasm</keyword>
<evidence type="ECO:0000259" key="7">
    <source>
        <dbReference type="Pfam" id="PF10629"/>
    </source>
</evidence>
<keyword evidence="4" id="KW-0966">Cell projection</keyword>
<comment type="caution">
    <text evidence="8">The sequence shown here is derived from an EMBL/GenBank/DDBJ whole genome shotgun (WGS) entry which is preliminary data.</text>
</comment>
<dbReference type="EMBL" id="JAODUO010000196">
    <property type="protein sequence ID" value="KAK2186550.1"/>
    <property type="molecule type" value="Genomic_DNA"/>
</dbReference>
<proteinExistence type="inferred from homology"/>
<evidence type="ECO:0000256" key="6">
    <source>
        <dbReference type="ARBA" id="ARBA00041160"/>
    </source>
</evidence>
<dbReference type="PANTHER" id="PTHR34924">
    <property type="entry name" value="UPF0573 PROTEIN C2ORF70"/>
    <property type="match status" value="1"/>
</dbReference>